<dbReference type="EMBL" id="CM056743">
    <property type="protein sequence ID" value="KAJ8669935.1"/>
    <property type="molecule type" value="Genomic_DNA"/>
</dbReference>
<proteinExistence type="predicted"/>
<reference evidence="1" key="1">
    <citation type="submission" date="2023-04" db="EMBL/GenBank/DDBJ databases">
        <title>A chromosome-level genome assembly of the parasitoid wasp Eretmocerus hayati.</title>
        <authorList>
            <person name="Zhong Y."/>
            <person name="Liu S."/>
            <person name="Liu Y."/>
        </authorList>
    </citation>
    <scope>NUCLEOTIDE SEQUENCE</scope>
    <source>
        <strain evidence="1">ZJU_SS_LIU_2023</strain>
    </source>
</reference>
<dbReference type="Proteomes" id="UP001239111">
    <property type="component" value="Chromosome 3"/>
</dbReference>
<comment type="caution">
    <text evidence="1">The sequence shown here is derived from an EMBL/GenBank/DDBJ whole genome shotgun (WGS) entry which is preliminary data.</text>
</comment>
<protein>
    <submittedName>
        <fullName evidence="1">Uncharacterized protein</fullName>
    </submittedName>
</protein>
<name>A0ACC2NFK3_9HYME</name>
<gene>
    <name evidence="1" type="ORF">QAD02_001194</name>
</gene>
<accession>A0ACC2NFK3</accession>
<sequence>MSDDLDSLASETLSERARTRFTSIKGVFLPEEYKDFADAIENFEVRDDDVWVCSFPKTGTTWTQEMVWGVTHDNDFDSSKEDIHIRFPFLEFSGTTSFARVARREKVSDVPSWVLNSVEFCNGLSSPRHIKSHLPFNLLPRQIRNGERKPKIIYTTRNAKDTCISYYHFFTLLEGHRSTFDQMCQLFVGDKVIYGPFWNHLLGFWEKRHMTNLLLIRFEDMKKDLHAVIKRTASFLGKEFNNKKIQALADHLSFARMRDNPSLNRSDFIEYLNNTKFYGNSKYEGHFFRDGNCGQWKTAMSSELEEKFDEWIKKNLKDHKDFELYLDN</sequence>
<evidence type="ECO:0000313" key="1">
    <source>
        <dbReference type="EMBL" id="KAJ8669935.1"/>
    </source>
</evidence>
<organism evidence="1 2">
    <name type="scientific">Eretmocerus hayati</name>
    <dbReference type="NCBI Taxonomy" id="131215"/>
    <lineage>
        <taxon>Eukaryota</taxon>
        <taxon>Metazoa</taxon>
        <taxon>Ecdysozoa</taxon>
        <taxon>Arthropoda</taxon>
        <taxon>Hexapoda</taxon>
        <taxon>Insecta</taxon>
        <taxon>Pterygota</taxon>
        <taxon>Neoptera</taxon>
        <taxon>Endopterygota</taxon>
        <taxon>Hymenoptera</taxon>
        <taxon>Apocrita</taxon>
        <taxon>Proctotrupomorpha</taxon>
        <taxon>Chalcidoidea</taxon>
        <taxon>Aphelinidae</taxon>
        <taxon>Aphelininae</taxon>
        <taxon>Eretmocerus</taxon>
    </lineage>
</organism>
<evidence type="ECO:0000313" key="2">
    <source>
        <dbReference type="Proteomes" id="UP001239111"/>
    </source>
</evidence>
<keyword evidence="2" id="KW-1185">Reference proteome</keyword>